<evidence type="ECO:0000313" key="1">
    <source>
        <dbReference type="EMBL" id="ELP88907.1"/>
    </source>
</evidence>
<dbReference type="Proteomes" id="UP000014680">
    <property type="component" value="Unassembled WGS sequence"/>
</dbReference>
<sequence>MSTASEEYITDTEWFKYTCGVYEEEFRKEKSLHIQENGNSAFNTPMYSIINTETTSVISSGSFELISISNLKFQTSKKTLSITPCVFEILIREDLASRSQVDVCYLQADPQYNNAVFQVASNFNAVEAVNEASPPDLKNFTTEYIYDHTQGPSASLGAPASAIFRVHFPFYDPTTNDRTWGQTKEKQLEMLGDLDHLFHVENGYPHLSLPLDITTFDDGKIKVGVQTDAEVAFVWEVRKMRVVPKNKRNLIDQVFCAGINVRQGGGALNWPVIEQYPILMCSILKADYEGTYLTAIRNQRKTIVLTLIGNGVFGNPIQQVCDAIVQTHLKYGVKNNGKVQRVVLPVFKVGGDDVVKCLVPMLEAHGIKYVIKRFRGNTLVTE</sequence>
<protein>
    <submittedName>
        <fullName evidence="1">Uncharacterized protein</fullName>
    </submittedName>
</protein>
<keyword evidence="2" id="KW-1185">Reference proteome</keyword>
<dbReference type="OrthoDB" id="27350at2759"/>
<reference evidence="1 2" key="1">
    <citation type="submission" date="2012-10" db="EMBL/GenBank/DDBJ databases">
        <authorList>
            <person name="Zafar N."/>
            <person name="Inman J."/>
            <person name="Hall N."/>
            <person name="Lorenzi H."/>
            <person name="Caler E."/>
        </authorList>
    </citation>
    <scope>NUCLEOTIDE SEQUENCE [LARGE SCALE GENOMIC DNA]</scope>
    <source>
        <strain evidence="1 2">IP1</strain>
    </source>
</reference>
<dbReference type="SUPFAM" id="SSF52949">
    <property type="entry name" value="Macro domain-like"/>
    <property type="match status" value="1"/>
</dbReference>
<dbReference type="Gene3D" id="3.40.220.10">
    <property type="entry name" value="Leucine Aminopeptidase, subunit E, domain 1"/>
    <property type="match status" value="1"/>
</dbReference>
<evidence type="ECO:0000313" key="2">
    <source>
        <dbReference type="Proteomes" id="UP000014680"/>
    </source>
</evidence>
<name>A0A0A1U7B4_ENTIV</name>
<dbReference type="GeneID" id="14887829"/>
<accession>A0A0A1U7B4</accession>
<dbReference type="VEuPathDB" id="AmoebaDB:EIN_476190"/>
<organism evidence="1 2">
    <name type="scientific">Entamoeba invadens IP1</name>
    <dbReference type="NCBI Taxonomy" id="370355"/>
    <lineage>
        <taxon>Eukaryota</taxon>
        <taxon>Amoebozoa</taxon>
        <taxon>Evosea</taxon>
        <taxon>Archamoebae</taxon>
        <taxon>Mastigamoebida</taxon>
        <taxon>Entamoebidae</taxon>
        <taxon>Entamoeba</taxon>
    </lineage>
</organism>
<proteinExistence type="predicted"/>
<dbReference type="PANTHER" id="PTHR35609">
    <property type="entry name" value="MACRO DOMAIN-CONTAINING PROTEIN"/>
    <property type="match status" value="1"/>
</dbReference>
<dbReference type="AlphaFoldDB" id="A0A0A1U7B4"/>
<dbReference type="KEGG" id="eiv:EIN_476190"/>
<dbReference type="RefSeq" id="XP_004255678.1">
    <property type="nucleotide sequence ID" value="XM_004255630.1"/>
</dbReference>
<dbReference type="InterPro" id="IPR043472">
    <property type="entry name" value="Macro_dom-like"/>
</dbReference>
<dbReference type="EMBL" id="KB206689">
    <property type="protein sequence ID" value="ELP88907.1"/>
    <property type="molecule type" value="Genomic_DNA"/>
</dbReference>
<gene>
    <name evidence="1" type="ORF">EIN_476190</name>
</gene>
<dbReference type="PANTHER" id="PTHR35609:SF1">
    <property type="entry name" value="MACRO DOMAIN-CONTAINING PROTEIN"/>
    <property type="match status" value="1"/>
</dbReference>